<dbReference type="PANTHER" id="PTHR19960">
    <property type="entry name" value="TEKTIN"/>
    <property type="match status" value="1"/>
</dbReference>
<protein>
    <recommendedName>
        <fullName evidence="3">Tektin</fullName>
    </recommendedName>
</protein>
<keyword evidence="6" id="KW-1185">Reference proteome</keyword>
<dbReference type="GO" id="GO:0005634">
    <property type="term" value="C:nucleus"/>
    <property type="evidence" value="ECO:0007669"/>
    <property type="project" value="TreeGrafter"/>
</dbReference>
<evidence type="ECO:0000256" key="3">
    <source>
        <dbReference type="RuleBase" id="RU367040"/>
    </source>
</evidence>
<keyword evidence="3" id="KW-0282">Flagellum</keyword>
<dbReference type="OrthoDB" id="440745at2759"/>
<comment type="similarity">
    <text evidence="1 3">Belongs to the tektin family.</text>
</comment>
<evidence type="ECO:0000256" key="4">
    <source>
        <dbReference type="SAM" id="MobiDB-lite"/>
    </source>
</evidence>
<comment type="subcellular location">
    <subcellularLocation>
        <location evidence="3">Cytoplasm</location>
        <location evidence="3">Cytoskeleton</location>
        <location evidence="3">Cilium axoneme</location>
    </subcellularLocation>
</comment>
<dbReference type="GO" id="GO:0060271">
    <property type="term" value="P:cilium assembly"/>
    <property type="evidence" value="ECO:0007669"/>
    <property type="project" value="UniProtKB-UniRule"/>
</dbReference>
<sequence>MLGKITCRLEKPATLKNKSDWDHFTWNFANLAEQQREDTLRIRHEGRSIRNETGIQARWDNYRNNNRIRDRITEIDNWRVALEQTVCTIDLEIRKQDAAKEAVEQSVETKVIDLDIVNEIMSIREQRRGNDYVMDEAQQELIKESCIIKETRNALEKKGQESWHQIARLQEVRQLILRDLNEKVISVDIDRYLLGLTETSSEIAFRPDPLRIPKGMMTPQAWEEQSRYNKLRADCELANSMKLREAMLLTIDQTLNELKAQREVTDFHLRKRFHEYHKTTADLCHQKDKILKEMCKVETEIRDMEDALLDKSNKLKLAETRLEHRTYRFGVELTRDDAQYGLTQEVLQLRAAQKVLQNKIDENKKSLNMLLGFLQNMEGEMENKNEAKVIEQQALDVRGRVAASQDTPLTKTDRNIALSATVPVPEDRRRQTGETGRPKCHH</sequence>
<dbReference type="PANTHER" id="PTHR19960:SF7">
    <property type="entry name" value="TEKTIN"/>
    <property type="match status" value="1"/>
</dbReference>
<dbReference type="InterPro" id="IPR048256">
    <property type="entry name" value="Tektin-like"/>
</dbReference>
<dbReference type="Pfam" id="PF03148">
    <property type="entry name" value="Tektin"/>
    <property type="match status" value="1"/>
</dbReference>
<evidence type="ECO:0000313" key="5">
    <source>
        <dbReference type="EMBL" id="CAG7834929.1"/>
    </source>
</evidence>
<organism evidence="5 6">
    <name type="scientific">Allacma fusca</name>
    <dbReference type="NCBI Taxonomy" id="39272"/>
    <lineage>
        <taxon>Eukaryota</taxon>
        <taxon>Metazoa</taxon>
        <taxon>Ecdysozoa</taxon>
        <taxon>Arthropoda</taxon>
        <taxon>Hexapoda</taxon>
        <taxon>Collembola</taxon>
        <taxon>Symphypleona</taxon>
        <taxon>Sminthuridae</taxon>
        <taxon>Allacma</taxon>
    </lineage>
</organism>
<dbReference type="Proteomes" id="UP000708208">
    <property type="component" value="Unassembled WGS sequence"/>
</dbReference>
<dbReference type="GO" id="GO:0015630">
    <property type="term" value="C:microtubule cytoskeleton"/>
    <property type="evidence" value="ECO:0007669"/>
    <property type="project" value="UniProtKB-UniRule"/>
</dbReference>
<evidence type="ECO:0000256" key="1">
    <source>
        <dbReference type="ARBA" id="ARBA00007209"/>
    </source>
</evidence>
<proteinExistence type="inferred from homology"/>
<accession>A0A8J2PVN5</accession>
<dbReference type="EMBL" id="CAJVCH010570436">
    <property type="protein sequence ID" value="CAG7834929.1"/>
    <property type="molecule type" value="Genomic_DNA"/>
</dbReference>
<reference evidence="5" key="1">
    <citation type="submission" date="2021-06" db="EMBL/GenBank/DDBJ databases">
        <authorList>
            <person name="Hodson N. C."/>
            <person name="Mongue J. A."/>
            <person name="Jaron S. K."/>
        </authorList>
    </citation>
    <scope>NUCLEOTIDE SEQUENCE</scope>
</reference>
<keyword evidence="2" id="KW-0963">Cytoplasm</keyword>
<gene>
    <name evidence="5" type="ORF">AFUS01_LOCUS44367</name>
</gene>
<evidence type="ECO:0000313" key="6">
    <source>
        <dbReference type="Proteomes" id="UP000708208"/>
    </source>
</evidence>
<evidence type="ECO:0000256" key="2">
    <source>
        <dbReference type="ARBA" id="ARBA00022490"/>
    </source>
</evidence>
<dbReference type="InterPro" id="IPR000435">
    <property type="entry name" value="Tektins"/>
</dbReference>
<comment type="caution">
    <text evidence="5">The sequence shown here is derived from an EMBL/GenBank/DDBJ whole genome shotgun (WGS) entry which is preliminary data.</text>
</comment>
<feature type="region of interest" description="Disordered" evidence="4">
    <location>
        <begin position="401"/>
        <end position="442"/>
    </location>
</feature>
<dbReference type="GO" id="GO:0005930">
    <property type="term" value="C:axoneme"/>
    <property type="evidence" value="ECO:0007669"/>
    <property type="project" value="UniProtKB-SubCell"/>
</dbReference>
<keyword evidence="3" id="KW-0969">Cilium</keyword>
<keyword evidence="3" id="KW-0966">Cell projection</keyword>
<dbReference type="AlphaFoldDB" id="A0A8J2PVN5"/>
<name>A0A8J2PVN5_9HEXA</name>
<dbReference type="GO" id="GO:0060294">
    <property type="term" value="P:cilium movement involved in cell motility"/>
    <property type="evidence" value="ECO:0007669"/>
    <property type="project" value="UniProtKB-UniRule"/>
</dbReference>